<reference evidence="2 3" key="1">
    <citation type="journal article" date="2013" name="Curr. Biol.">
        <title>The Genome of the Foraminiferan Reticulomyxa filosa.</title>
        <authorList>
            <person name="Glockner G."/>
            <person name="Hulsmann N."/>
            <person name="Schleicher M."/>
            <person name="Noegel A.A."/>
            <person name="Eichinger L."/>
            <person name="Gallinger C."/>
            <person name="Pawlowski J."/>
            <person name="Sierra R."/>
            <person name="Euteneuer U."/>
            <person name="Pillet L."/>
            <person name="Moustafa A."/>
            <person name="Platzer M."/>
            <person name="Groth M."/>
            <person name="Szafranski K."/>
            <person name="Schliwa M."/>
        </authorList>
    </citation>
    <scope>NUCLEOTIDE SEQUENCE [LARGE SCALE GENOMIC DNA]</scope>
</reference>
<feature type="transmembrane region" description="Helical" evidence="1">
    <location>
        <begin position="294"/>
        <end position="313"/>
    </location>
</feature>
<keyword evidence="1" id="KW-0472">Membrane</keyword>
<keyword evidence="1" id="KW-0812">Transmembrane</keyword>
<evidence type="ECO:0000313" key="3">
    <source>
        <dbReference type="Proteomes" id="UP000023152"/>
    </source>
</evidence>
<comment type="caution">
    <text evidence="2">The sequence shown here is derived from an EMBL/GenBank/DDBJ whole genome shotgun (WGS) entry which is preliminary data.</text>
</comment>
<accession>X6NAF0</accession>
<evidence type="ECO:0000313" key="2">
    <source>
        <dbReference type="EMBL" id="ETO23275.1"/>
    </source>
</evidence>
<dbReference type="Proteomes" id="UP000023152">
    <property type="component" value="Unassembled WGS sequence"/>
</dbReference>
<dbReference type="AlphaFoldDB" id="X6NAF0"/>
<organism evidence="2 3">
    <name type="scientific">Reticulomyxa filosa</name>
    <dbReference type="NCBI Taxonomy" id="46433"/>
    <lineage>
        <taxon>Eukaryota</taxon>
        <taxon>Sar</taxon>
        <taxon>Rhizaria</taxon>
        <taxon>Retaria</taxon>
        <taxon>Foraminifera</taxon>
        <taxon>Monothalamids</taxon>
        <taxon>Reticulomyxidae</taxon>
        <taxon>Reticulomyxa</taxon>
    </lineage>
</organism>
<dbReference type="EMBL" id="ASPP01010072">
    <property type="protein sequence ID" value="ETO23275.1"/>
    <property type="molecule type" value="Genomic_DNA"/>
</dbReference>
<sequence length="315" mass="35545">MYHNYRELSQNKNANEGDIIRALLLGDNDIDIASRVIEKIEFNRAHSRSQSSISLSDIKVEEALLFGEEKYEHEVVLLPSPNKASGAVNFKESFDEEKLAHLDVKYDDDEKYQKESPLNDTLSAEPVQSPHEVLSRVKSTAVIREDSLKVKKKYLDEEESTRFFTAQIALSVINDVVNTSAMPFFSIKSTEIKLAVKQYDAGIDGNLDMVLMSNYYNPIVVTMEPLLERTKLAVKLDSLLSLQSRGRNSNYTARVLLQGLPASDDEKEPGTVNFNVTHIFLKTAMDTLYALPRFASTSKLVCLFLLIVLIFILTK</sequence>
<gene>
    <name evidence="2" type="ORF">RFI_13908</name>
</gene>
<evidence type="ECO:0000256" key="1">
    <source>
        <dbReference type="SAM" id="Phobius"/>
    </source>
</evidence>
<proteinExistence type="predicted"/>
<name>X6NAF0_RETFI</name>
<keyword evidence="3" id="KW-1185">Reference proteome</keyword>
<keyword evidence="1" id="KW-1133">Transmembrane helix</keyword>
<protein>
    <submittedName>
        <fullName evidence="2">Uncharacterized protein</fullName>
    </submittedName>
</protein>